<protein>
    <recommendedName>
        <fullName evidence="4">DUF1254 domain-containing protein</fullName>
    </recommendedName>
</protein>
<dbReference type="InterPro" id="IPR037049">
    <property type="entry name" value="DUF1214_C_sf"/>
</dbReference>
<dbReference type="InterPro" id="IPR010679">
    <property type="entry name" value="DUF1254"/>
</dbReference>
<dbReference type="PANTHER" id="PTHR36509">
    <property type="entry name" value="BLL3101 PROTEIN"/>
    <property type="match status" value="1"/>
</dbReference>
<feature type="domain" description="DUF1214" evidence="1">
    <location>
        <begin position="319"/>
        <end position="423"/>
    </location>
</feature>
<name>A0A6N3F1I5_9FIRM</name>
<dbReference type="Gene3D" id="2.60.40.1610">
    <property type="entry name" value="Domain of unknown function DUF1254"/>
    <property type="match status" value="1"/>
</dbReference>
<dbReference type="RefSeq" id="WP_198425504.1">
    <property type="nucleotide sequence ID" value="NZ_CACRUQ010000028.1"/>
</dbReference>
<dbReference type="PANTHER" id="PTHR36509:SF2">
    <property type="entry name" value="BLL3101 PROTEIN"/>
    <property type="match status" value="1"/>
</dbReference>
<sequence length="444" mass="49501">MKRFAAFVDSETDENIWETVEAAYVYAFPLVLMDATETSATNTEEVVTKKAPVNQFIHSVALADAQFRTVVTPNVDTIYSQVWYDLSEEPMVYELPKTDRFCKVQVLDGWTNTAAVLDKAGAYAITLSTWEGKLPEGVTRIDVPTSMAWSITRIVLSGEEDLPNVYAIQGKMKLMPLSDYISGDTYEPPRGSYSEENDYIPVDKVLSMDPITFFNKANELMVKNSPTAADKEMLEKIAAVNIGPGMEFDISVLTGDVAENWKTMLTEIQLKLIKEGQKFSKKLGQWDYFGEPIGDFNTEYAYRALVALAGLGANTVEVALYPKIEQDADGNTLTGEKSYILHFESYPQVLEGGFWSVTAYGDDDFLIDNPIDRYCINDRSGLQANDDGSVDVILSEDAPKDTTNWLPVGAGGFHLFMRIYTPDMDALETWMAPTITEIYPSNVN</sequence>
<evidence type="ECO:0000259" key="2">
    <source>
        <dbReference type="Pfam" id="PF06863"/>
    </source>
</evidence>
<dbReference type="Pfam" id="PF06742">
    <property type="entry name" value="DUF1214"/>
    <property type="match status" value="1"/>
</dbReference>
<accession>A0A6N3F1I5</accession>
<dbReference type="AlphaFoldDB" id="A0A6N3F1I5"/>
<dbReference type="InterPro" id="IPR037050">
    <property type="entry name" value="DUF1254_sf"/>
</dbReference>
<organism evidence="3">
    <name type="scientific">[Ruminococcus] torques</name>
    <dbReference type="NCBI Taxonomy" id="33039"/>
    <lineage>
        <taxon>Bacteria</taxon>
        <taxon>Bacillati</taxon>
        <taxon>Bacillota</taxon>
        <taxon>Clostridia</taxon>
        <taxon>Lachnospirales</taxon>
        <taxon>Lachnospiraceae</taxon>
        <taxon>Mediterraneibacter</taxon>
    </lineage>
</organism>
<evidence type="ECO:0008006" key="4">
    <source>
        <dbReference type="Google" id="ProtNLM"/>
    </source>
</evidence>
<dbReference type="Gene3D" id="2.60.120.600">
    <property type="entry name" value="Domain of unknown function DUF1214, C-terminal domain"/>
    <property type="match status" value="1"/>
</dbReference>
<dbReference type="EMBL" id="CACRUQ010000028">
    <property type="protein sequence ID" value="VYU45890.1"/>
    <property type="molecule type" value="Genomic_DNA"/>
</dbReference>
<reference evidence="3" key="1">
    <citation type="submission" date="2019-11" db="EMBL/GenBank/DDBJ databases">
        <authorList>
            <person name="Feng L."/>
        </authorList>
    </citation>
    <scope>NUCLEOTIDE SEQUENCE</scope>
    <source>
        <strain evidence="3">RtorquesLFYP15</strain>
    </source>
</reference>
<evidence type="ECO:0000313" key="3">
    <source>
        <dbReference type="EMBL" id="VYU45890.1"/>
    </source>
</evidence>
<dbReference type="Pfam" id="PF06863">
    <property type="entry name" value="DUF1254"/>
    <property type="match status" value="1"/>
</dbReference>
<proteinExistence type="predicted"/>
<dbReference type="SUPFAM" id="SSF160935">
    <property type="entry name" value="VPA0735-like"/>
    <property type="match status" value="1"/>
</dbReference>
<gene>
    <name evidence="3" type="ORF">RTLFYP15_02532</name>
</gene>
<dbReference type="InterPro" id="IPR010621">
    <property type="entry name" value="DUF1214"/>
</dbReference>
<evidence type="ECO:0000259" key="1">
    <source>
        <dbReference type="Pfam" id="PF06742"/>
    </source>
</evidence>
<feature type="domain" description="DUF1254" evidence="2">
    <location>
        <begin position="53"/>
        <end position="176"/>
    </location>
</feature>